<evidence type="ECO:0000313" key="6">
    <source>
        <dbReference type="Proteomes" id="UP001497644"/>
    </source>
</evidence>
<dbReference type="Proteomes" id="UP001497644">
    <property type="component" value="Chromosome 10"/>
</dbReference>
<dbReference type="Pfam" id="PF01408">
    <property type="entry name" value="GFO_IDH_MocA"/>
    <property type="match status" value="1"/>
</dbReference>
<dbReference type="Gene3D" id="3.30.360.10">
    <property type="entry name" value="Dihydrodipicolinate Reductase, domain 2"/>
    <property type="match status" value="1"/>
</dbReference>
<dbReference type="InterPro" id="IPR055170">
    <property type="entry name" value="GFO_IDH_MocA-like_dom"/>
</dbReference>
<dbReference type="InterPro" id="IPR050463">
    <property type="entry name" value="Gfo/Idh/MocA_oxidrdct_glycsds"/>
</dbReference>
<organism evidence="5 6">
    <name type="scientific">Lasius platythorax</name>
    <dbReference type="NCBI Taxonomy" id="488582"/>
    <lineage>
        <taxon>Eukaryota</taxon>
        <taxon>Metazoa</taxon>
        <taxon>Ecdysozoa</taxon>
        <taxon>Arthropoda</taxon>
        <taxon>Hexapoda</taxon>
        <taxon>Insecta</taxon>
        <taxon>Pterygota</taxon>
        <taxon>Neoptera</taxon>
        <taxon>Endopterygota</taxon>
        <taxon>Hymenoptera</taxon>
        <taxon>Apocrita</taxon>
        <taxon>Aculeata</taxon>
        <taxon>Formicoidea</taxon>
        <taxon>Formicidae</taxon>
        <taxon>Formicinae</taxon>
        <taxon>Lasius</taxon>
        <taxon>Lasius</taxon>
    </lineage>
</organism>
<proteinExistence type="inferred from homology"/>
<gene>
    <name evidence="5" type="ORF">LPLAT_LOCUS1689</name>
</gene>
<dbReference type="SUPFAM" id="SSF51735">
    <property type="entry name" value="NAD(P)-binding Rossmann-fold domains"/>
    <property type="match status" value="1"/>
</dbReference>
<dbReference type="Pfam" id="PF22725">
    <property type="entry name" value="GFO_IDH_MocA_C3"/>
    <property type="match status" value="1"/>
</dbReference>
<dbReference type="Gene3D" id="3.40.50.720">
    <property type="entry name" value="NAD(P)-binding Rossmann-like Domain"/>
    <property type="match status" value="1"/>
</dbReference>
<feature type="domain" description="Gfo/Idh/MocA-like oxidoreductase N-terminal" evidence="3">
    <location>
        <begin position="13"/>
        <end position="120"/>
    </location>
</feature>
<evidence type="ECO:0000256" key="1">
    <source>
        <dbReference type="ARBA" id="ARBA00010928"/>
    </source>
</evidence>
<evidence type="ECO:0000259" key="3">
    <source>
        <dbReference type="Pfam" id="PF01408"/>
    </source>
</evidence>
<evidence type="ECO:0000259" key="4">
    <source>
        <dbReference type="Pfam" id="PF22725"/>
    </source>
</evidence>
<reference evidence="5" key="1">
    <citation type="submission" date="2024-04" db="EMBL/GenBank/DDBJ databases">
        <authorList>
            <consortium name="Molecular Ecology Group"/>
        </authorList>
    </citation>
    <scope>NUCLEOTIDE SEQUENCE</scope>
</reference>
<keyword evidence="6" id="KW-1185">Reference proteome</keyword>
<dbReference type="GO" id="GO:0000166">
    <property type="term" value="F:nucleotide binding"/>
    <property type="evidence" value="ECO:0007669"/>
    <property type="project" value="InterPro"/>
</dbReference>
<accession>A0AAV2N651</accession>
<protein>
    <recommendedName>
        <fullName evidence="7">Glucose-fructose oxidoreductase domain-containing protein 1</fullName>
    </recommendedName>
</protein>
<dbReference type="AlphaFoldDB" id="A0AAV2N651"/>
<evidence type="ECO:0008006" key="7">
    <source>
        <dbReference type="Google" id="ProtNLM"/>
    </source>
</evidence>
<dbReference type="PANTHER" id="PTHR43818">
    <property type="entry name" value="BCDNA.GH03377"/>
    <property type="match status" value="1"/>
</dbReference>
<dbReference type="InterPro" id="IPR036291">
    <property type="entry name" value="NAD(P)-bd_dom_sf"/>
</dbReference>
<dbReference type="SUPFAM" id="SSF55347">
    <property type="entry name" value="Glyceraldehyde-3-phosphate dehydrogenase-like, C-terminal domain"/>
    <property type="match status" value="1"/>
</dbReference>
<sequence>MHLHTFRMTLPGIGVFGTGSIVRIIIPFLREKGFRIEAIWGRTLAEVSKVASDLEIPFHTSRIDDVLLRKDVDLIFIMCSPSLHSQIAVKALGIGKHVVCDKPAGLSQSEALKMVRAAQYYPSLISIVNHSLRFLPAFVHMKKALEDGYLAGPVTVIEVRVHMGSLLHNGYDWLCDDTMGGGILALVGSHVIDLIFHLMGQRASKVHAVVRTFTQTTKYINGIRHITSPDFCSFQMELSSGTLVTATLSNHLQGQLSQEVLICGGGNHLVVRGGDLYGCRGGQEEILYRDTEDLHEISLPIADSIPRPYIKGLRKMIAALREAFQSVEDKRGWIKEPVFSASTFEDGLYVQAVIDALRQSNKQREWAKVNILTEEPDPNPLLSAAVRATAISI</sequence>
<keyword evidence="2" id="KW-0560">Oxidoreductase</keyword>
<dbReference type="PANTHER" id="PTHR43818:SF11">
    <property type="entry name" value="BCDNA.GH03377"/>
    <property type="match status" value="1"/>
</dbReference>
<feature type="domain" description="GFO/IDH/MocA-like oxidoreductase" evidence="4">
    <location>
        <begin position="138"/>
        <end position="264"/>
    </location>
</feature>
<comment type="similarity">
    <text evidence="1">Belongs to the Gfo/Idh/MocA family.</text>
</comment>
<name>A0AAV2N651_9HYME</name>
<dbReference type="EMBL" id="OZ034833">
    <property type="protein sequence ID" value="CAL1675214.1"/>
    <property type="molecule type" value="Genomic_DNA"/>
</dbReference>
<dbReference type="GO" id="GO:0016491">
    <property type="term" value="F:oxidoreductase activity"/>
    <property type="evidence" value="ECO:0007669"/>
    <property type="project" value="UniProtKB-KW"/>
</dbReference>
<evidence type="ECO:0000313" key="5">
    <source>
        <dbReference type="EMBL" id="CAL1675214.1"/>
    </source>
</evidence>
<evidence type="ECO:0000256" key="2">
    <source>
        <dbReference type="ARBA" id="ARBA00023002"/>
    </source>
</evidence>
<dbReference type="InterPro" id="IPR000683">
    <property type="entry name" value="Gfo/Idh/MocA-like_OxRdtase_N"/>
</dbReference>